<dbReference type="HOGENOM" id="CLU_050866_1_1_1"/>
<proteinExistence type="predicted"/>
<evidence type="ECO:0000313" key="3">
    <source>
        <dbReference type="Proteomes" id="UP000030671"/>
    </source>
</evidence>
<dbReference type="PANTHER" id="PTHR40518:SF1">
    <property type="entry name" value="ACETOACETATE DECARBOXYLASE"/>
    <property type="match status" value="1"/>
</dbReference>
<reference evidence="2 3" key="1">
    <citation type="journal article" date="2012" name="New Phytol.">
        <title>Insight into trade-off between wood decay and parasitism from the genome of a fungal forest pathogen.</title>
        <authorList>
            <person name="Olson A."/>
            <person name="Aerts A."/>
            <person name="Asiegbu F."/>
            <person name="Belbahri L."/>
            <person name="Bouzid O."/>
            <person name="Broberg A."/>
            <person name="Canback B."/>
            <person name="Coutinho P.M."/>
            <person name="Cullen D."/>
            <person name="Dalman K."/>
            <person name="Deflorio G."/>
            <person name="van Diepen L.T."/>
            <person name="Dunand C."/>
            <person name="Duplessis S."/>
            <person name="Durling M."/>
            <person name="Gonthier P."/>
            <person name="Grimwood J."/>
            <person name="Fossdal C.G."/>
            <person name="Hansson D."/>
            <person name="Henrissat B."/>
            <person name="Hietala A."/>
            <person name="Himmelstrand K."/>
            <person name="Hoffmeister D."/>
            <person name="Hogberg N."/>
            <person name="James T.Y."/>
            <person name="Karlsson M."/>
            <person name="Kohler A."/>
            <person name="Kues U."/>
            <person name="Lee Y.H."/>
            <person name="Lin Y.C."/>
            <person name="Lind M."/>
            <person name="Lindquist E."/>
            <person name="Lombard V."/>
            <person name="Lucas S."/>
            <person name="Lunden K."/>
            <person name="Morin E."/>
            <person name="Murat C."/>
            <person name="Park J."/>
            <person name="Raffaello T."/>
            <person name="Rouze P."/>
            <person name="Salamov A."/>
            <person name="Schmutz J."/>
            <person name="Solheim H."/>
            <person name="Stahlberg J."/>
            <person name="Velez H."/>
            <person name="de Vries R.P."/>
            <person name="Wiebenga A."/>
            <person name="Woodward S."/>
            <person name="Yakovlev I."/>
            <person name="Garbelotto M."/>
            <person name="Martin F."/>
            <person name="Grigoriev I.V."/>
            <person name="Stenlid J."/>
        </authorList>
    </citation>
    <scope>NUCLEOTIDE SEQUENCE [LARGE SCALE GENOMIC DNA]</scope>
    <source>
        <strain evidence="2 3">TC 32-1</strain>
    </source>
</reference>
<organism evidence="2 3">
    <name type="scientific">Heterobasidion irregulare (strain TC 32-1)</name>
    <dbReference type="NCBI Taxonomy" id="747525"/>
    <lineage>
        <taxon>Eukaryota</taxon>
        <taxon>Fungi</taxon>
        <taxon>Dikarya</taxon>
        <taxon>Basidiomycota</taxon>
        <taxon>Agaricomycotina</taxon>
        <taxon>Agaricomycetes</taxon>
        <taxon>Russulales</taxon>
        <taxon>Bondarzewiaceae</taxon>
        <taxon>Heterobasidion</taxon>
        <taxon>Heterobasidion annosum species complex</taxon>
    </lineage>
</organism>
<dbReference type="KEGG" id="hir:HETIRDRAFT_435311"/>
<dbReference type="InParanoid" id="W4K0C1"/>
<sequence length="321" mass="34072">MPLKTFTPSAPSPSIPGSEPPPDVPLAPPPWTLTAKLYLFVTGAVSANTTQPPTSVTGLNASPEVLQGLPLGAYLPLEHIHPSALALIDGKPQYQGGLSKIVLVRYSASPAGPYDEIILLGTFKDPNTGEITPRITNIYVSTDKSVWNGRRNWNIPKHRARFEWTETGPHTSTVKIYHPSDIPGPLSSETPFFSAVVTDSRLPSIPVNTSLSIFNSATRLVQPPILPGLYPKDSPLAAAAIGTDGGEGGRDNGWLQTVPVYKGWAKPAYIAGALGEPQSGRKTVVGDGVGFPQYTPWRIGGCFEGSIDFPASTEVGKSKTA</sequence>
<feature type="compositionally biased region" description="Pro residues" evidence="1">
    <location>
        <begin position="10"/>
        <end position="27"/>
    </location>
</feature>
<gene>
    <name evidence="2" type="ORF">HETIRDRAFT_435311</name>
</gene>
<dbReference type="Gene3D" id="2.40.400.10">
    <property type="entry name" value="Acetoacetate decarboxylase-like"/>
    <property type="match status" value="1"/>
</dbReference>
<name>W4K0C1_HETIT</name>
<dbReference type="AlphaFoldDB" id="W4K0C1"/>
<dbReference type="STRING" id="747525.W4K0C1"/>
<protein>
    <submittedName>
        <fullName evidence="2">Uncharacterized protein</fullName>
    </submittedName>
</protein>
<keyword evidence="3" id="KW-1185">Reference proteome</keyword>
<evidence type="ECO:0000256" key="1">
    <source>
        <dbReference type="SAM" id="MobiDB-lite"/>
    </source>
</evidence>
<dbReference type="eggNOG" id="ENOG502S9HK">
    <property type="taxonomic scope" value="Eukaryota"/>
</dbReference>
<dbReference type="InterPro" id="IPR023375">
    <property type="entry name" value="ADC_dom_sf"/>
</dbReference>
<dbReference type="SUPFAM" id="SSF160104">
    <property type="entry name" value="Acetoacetate decarboxylase-like"/>
    <property type="match status" value="1"/>
</dbReference>
<feature type="region of interest" description="Disordered" evidence="1">
    <location>
        <begin position="1"/>
        <end position="27"/>
    </location>
</feature>
<dbReference type="OrthoDB" id="9970474at2759"/>
<dbReference type="EMBL" id="KI925461">
    <property type="protein sequence ID" value="ETW78561.1"/>
    <property type="molecule type" value="Genomic_DNA"/>
</dbReference>
<dbReference type="Proteomes" id="UP000030671">
    <property type="component" value="Unassembled WGS sequence"/>
</dbReference>
<evidence type="ECO:0000313" key="2">
    <source>
        <dbReference type="EMBL" id="ETW78561.1"/>
    </source>
</evidence>
<dbReference type="GeneID" id="20674819"/>
<dbReference type="RefSeq" id="XP_009548896.1">
    <property type="nucleotide sequence ID" value="XM_009550601.1"/>
</dbReference>
<dbReference type="PANTHER" id="PTHR40518">
    <property type="entry name" value="ACETOACETATE DECARBOXYLASE"/>
    <property type="match status" value="1"/>
</dbReference>
<accession>W4K0C1</accession>